<proteinExistence type="predicted"/>
<protein>
    <submittedName>
        <fullName evidence="1">Uncharacterized protein</fullName>
    </submittedName>
</protein>
<dbReference type="AlphaFoldDB" id="A0A449BCJ3"/>
<gene>
    <name evidence="1" type="ORF">NCTC10138_00504</name>
</gene>
<evidence type="ECO:0000313" key="1">
    <source>
        <dbReference type="EMBL" id="VEU80147.1"/>
    </source>
</evidence>
<dbReference type="EMBL" id="LR215048">
    <property type="protein sequence ID" value="VEU80147.1"/>
    <property type="molecule type" value="Genomic_DNA"/>
</dbReference>
<dbReference type="Proteomes" id="UP000289841">
    <property type="component" value="Chromosome"/>
</dbReference>
<dbReference type="STRING" id="1278311.GCA_000428705_00870"/>
<accession>A0A449BCJ3</accession>
<sequence>MRATSDNVGSDKNFYIQYDLDKNEDYVLSTGSKGDGQKGKYRIHILGNHDKFPAPYGGVWEQHERYSNRSKLNVVRRFYTADGVALLYKSLDQKTFEIIKEIKKTKGWSVENVWDIFSDILGGALALAKLDPEIELLIAVGTFIFNKIATNLPALKNKKNILMIIELVYLMHLMQLAML</sequence>
<organism evidence="1 2">
    <name type="scientific">Haploplasma axanthum</name>
    <name type="common">Acholeplasma axanthum</name>
    <dbReference type="NCBI Taxonomy" id="29552"/>
    <lineage>
        <taxon>Bacteria</taxon>
        <taxon>Bacillati</taxon>
        <taxon>Mycoplasmatota</taxon>
        <taxon>Mollicutes</taxon>
        <taxon>Acholeplasmatales</taxon>
        <taxon>Acholeplasmataceae</taxon>
        <taxon>Haploplasma</taxon>
    </lineage>
</organism>
<keyword evidence="2" id="KW-1185">Reference proteome</keyword>
<dbReference type="KEGG" id="aaxa:NCTC10138_00504"/>
<name>A0A449BCJ3_HAPAX</name>
<reference evidence="1 2" key="1">
    <citation type="submission" date="2019-01" db="EMBL/GenBank/DDBJ databases">
        <authorList>
            <consortium name="Pathogen Informatics"/>
        </authorList>
    </citation>
    <scope>NUCLEOTIDE SEQUENCE [LARGE SCALE GENOMIC DNA]</scope>
    <source>
        <strain evidence="1 2">NCTC10138</strain>
    </source>
</reference>
<evidence type="ECO:0000313" key="2">
    <source>
        <dbReference type="Proteomes" id="UP000289841"/>
    </source>
</evidence>